<dbReference type="InterPro" id="IPR029063">
    <property type="entry name" value="SAM-dependent_MTases_sf"/>
</dbReference>
<gene>
    <name evidence="5" type="ORF">ABIC20_002285</name>
</gene>
<evidence type="ECO:0000313" key="5">
    <source>
        <dbReference type="EMBL" id="MET3864976.1"/>
    </source>
</evidence>
<protein>
    <submittedName>
        <fullName evidence="5">SAM-dependent methyltransferase</fullName>
    </submittedName>
</protein>
<comment type="similarity">
    <text evidence="1">Belongs to the methyltransferase superfamily.</text>
</comment>
<dbReference type="Pfam" id="PF08241">
    <property type="entry name" value="Methyltransf_11"/>
    <property type="match status" value="1"/>
</dbReference>
<name>A0ABV2NES6_9HYPH</name>
<dbReference type="GO" id="GO:0032259">
    <property type="term" value="P:methylation"/>
    <property type="evidence" value="ECO:0007669"/>
    <property type="project" value="UniProtKB-KW"/>
</dbReference>
<dbReference type="PANTHER" id="PTHR44942">
    <property type="entry name" value="METHYLTRANSF_11 DOMAIN-CONTAINING PROTEIN"/>
    <property type="match status" value="1"/>
</dbReference>
<comment type="caution">
    <text evidence="5">The sequence shown here is derived from an EMBL/GenBank/DDBJ whole genome shotgun (WGS) entry which is preliminary data.</text>
</comment>
<reference evidence="5 6" key="1">
    <citation type="submission" date="2024-06" db="EMBL/GenBank/DDBJ databases">
        <title>Genomics of switchgrass bacterial isolates.</title>
        <authorList>
            <person name="Shade A."/>
        </authorList>
    </citation>
    <scope>NUCLEOTIDE SEQUENCE [LARGE SCALE GENOMIC DNA]</scope>
    <source>
        <strain evidence="5 6">PvP084</strain>
    </source>
</reference>
<dbReference type="Gene3D" id="3.40.50.150">
    <property type="entry name" value="Vaccinia Virus protein VP39"/>
    <property type="match status" value="1"/>
</dbReference>
<dbReference type="RefSeq" id="WP_209649623.1">
    <property type="nucleotide sequence ID" value="NZ_JBEPNV010000001.1"/>
</dbReference>
<proteinExistence type="inferred from homology"/>
<dbReference type="EMBL" id="JBEPNW010000002">
    <property type="protein sequence ID" value="MET3864976.1"/>
    <property type="molecule type" value="Genomic_DNA"/>
</dbReference>
<evidence type="ECO:0000256" key="2">
    <source>
        <dbReference type="ARBA" id="ARBA00022603"/>
    </source>
</evidence>
<dbReference type="InterPro" id="IPR013216">
    <property type="entry name" value="Methyltransf_11"/>
</dbReference>
<evidence type="ECO:0000256" key="1">
    <source>
        <dbReference type="ARBA" id="ARBA00008361"/>
    </source>
</evidence>
<dbReference type="Proteomes" id="UP001549119">
    <property type="component" value="Unassembled WGS sequence"/>
</dbReference>
<feature type="domain" description="Methyltransferase type 11" evidence="4">
    <location>
        <begin position="52"/>
        <end position="140"/>
    </location>
</feature>
<accession>A0ABV2NES6</accession>
<dbReference type="SUPFAM" id="SSF53335">
    <property type="entry name" value="S-adenosyl-L-methionine-dependent methyltransferases"/>
    <property type="match status" value="1"/>
</dbReference>
<keyword evidence="6" id="KW-1185">Reference proteome</keyword>
<keyword evidence="3" id="KW-0808">Transferase</keyword>
<evidence type="ECO:0000256" key="3">
    <source>
        <dbReference type="ARBA" id="ARBA00022679"/>
    </source>
</evidence>
<sequence length="273" mass="28857">MSDERGSAIHRAAAQGYGAEADTYVTGRPDYPAAVTGWLAADLGLGPGRRVLDLGSGTGKFLPTLRTTGASVVAVEPVDAMRARIAGAHPEVEALTGTAEAIPLDSASLDAVVCAQSFHWFATAAALTEIARVLRPGGRLGLIWNVRDETVPWVAALSRITDPHEGGAPRYRTGAWRAPFPAPDFGPLRERHWRHAHSGTPEAVILDRTLSVSFIAALPSAERARVAAAVRALIADTPELAGRATLDFPYVTTAYSSVRAGRRRGRPTCSPAP</sequence>
<dbReference type="PANTHER" id="PTHR44942:SF4">
    <property type="entry name" value="METHYLTRANSFERASE TYPE 11 DOMAIN-CONTAINING PROTEIN"/>
    <property type="match status" value="1"/>
</dbReference>
<dbReference type="CDD" id="cd02440">
    <property type="entry name" value="AdoMet_MTases"/>
    <property type="match status" value="1"/>
</dbReference>
<dbReference type="GO" id="GO:0008168">
    <property type="term" value="F:methyltransferase activity"/>
    <property type="evidence" value="ECO:0007669"/>
    <property type="project" value="UniProtKB-KW"/>
</dbReference>
<evidence type="ECO:0000259" key="4">
    <source>
        <dbReference type="Pfam" id="PF08241"/>
    </source>
</evidence>
<dbReference type="InterPro" id="IPR051052">
    <property type="entry name" value="Diverse_substrate_MTase"/>
</dbReference>
<keyword evidence="2 5" id="KW-0489">Methyltransferase</keyword>
<organism evidence="5 6">
    <name type="scientific">Methylobacterium radiotolerans</name>
    <dbReference type="NCBI Taxonomy" id="31998"/>
    <lineage>
        <taxon>Bacteria</taxon>
        <taxon>Pseudomonadati</taxon>
        <taxon>Pseudomonadota</taxon>
        <taxon>Alphaproteobacteria</taxon>
        <taxon>Hyphomicrobiales</taxon>
        <taxon>Methylobacteriaceae</taxon>
        <taxon>Methylobacterium</taxon>
    </lineage>
</organism>
<evidence type="ECO:0000313" key="6">
    <source>
        <dbReference type="Proteomes" id="UP001549119"/>
    </source>
</evidence>